<evidence type="ECO:0000313" key="4">
    <source>
        <dbReference type="Proteomes" id="UP000054408"/>
    </source>
</evidence>
<protein>
    <recommendedName>
        <fullName evidence="2">Aminoglycoside phosphotransferase domain-containing protein</fullName>
    </recommendedName>
</protein>
<dbReference type="RefSeq" id="XP_013756723.1">
    <property type="nucleotide sequence ID" value="XM_013901269.1"/>
</dbReference>
<sequence length="476" mass="51989">MGVTYSSALPPSSQVKRLQKSALVSRKDLFALKEELRKIQLRNKGVTCEDFVTVVDELNVASPPFARQLFAQFDVHSANWVDAKDVAVHTPHTATHTAQLAGGFVGALHAYVVSTSRKESTEPPTSDDSIGDVMVAYKLLNDNEFGRAGSIKHGSAREALFYAGIANELRPALGFLIPAVYGARGVMESGDYEIALEFLAPDTAFLSVVAMGNQFKDMPAPGVAPAHDAYLADHNLGDLFSLVARAAAKLHAATWRDASLLKVPYLRGAPYYGDDEAEAGRVKWENVMADVARGWASAREPLDASGLYPRLIAAMDASLAASSWDRFRTAYAKLIDDGPFALGHGDFHGHNVFVRNDVGSGEWEVTLLDWAVVGPTHPMADLTQLVISDAPPALRREHEHAYVRAYWEALTAAGVDPAAFTFDDAWLAYRAGWGVGRWLWMIGVLGLFSLPDAIYGLSRRPRRRRPADNVYLIHCL</sequence>
<dbReference type="EMBL" id="GL349462">
    <property type="protein sequence ID" value="KNC50760.1"/>
    <property type="molecule type" value="Genomic_DNA"/>
</dbReference>
<organism evidence="3 4">
    <name type="scientific">Thecamonas trahens ATCC 50062</name>
    <dbReference type="NCBI Taxonomy" id="461836"/>
    <lineage>
        <taxon>Eukaryota</taxon>
        <taxon>Apusozoa</taxon>
        <taxon>Apusomonadida</taxon>
        <taxon>Apusomonadidae</taxon>
        <taxon>Thecamonas</taxon>
    </lineage>
</organism>
<proteinExistence type="predicted"/>
<evidence type="ECO:0000313" key="3">
    <source>
        <dbReference type="EMBL" id="KNC50760.1"/>
    </source>
</evidence>
<feature type="domain" description="Aminoglycoside phosphotransferase" evidence="2">
    <location>
        <begin position="221"/>
        <end position="409"/>
    </location>
</feature>
<keyword evidence="1" id="KW-0812">Transmembrane</keyword>
<keyword evidence="1" id="KW-0472">Membrane</keyword>
<evidence type="ECO:0000256" key="1">
    <source>
        <dbReference type="SAM" id="Phobius"/>
    </source>
</evidence>
<evidence type="ECO:0000259" key="2">
    <source>
        <dbReference type="Pfam" id="PF01636"/>
    </source>
</evidence>
<keyword evidence="1" id="KW-1133">Transmembrane helix</keyword>
<dbReference type="Pfam" id="PF01636">
    <property type="entry name" value="APH"/>
    <property type="match status" value="1"/>
</dbReference>
<dbReference type="OrthoDB" id="2906425at2759"/>
<dbReference type="Gene3D" id="3.90.1200.10">
    <property type="match status" value="1"/>
</dbReference>
<feature type="transmembrane region" description="Helical" evidence="1">
    <location>
        <begin position="438"/>
        <end position="457"/>
    </location>
</feature>
<name>A0A0L0DEW0_THETB</name>
<dbReference type="SUPFAM" id="SSF56112">
    <property type="entry name" value="Protein kinase-like (PK-like)"/>
    <property type="match status" value="1"/>
</dbReference>
<accession>A0A0L0DEW0</accession>
<reference evidence="3 4" key="1">
    <citation type="submission" date="2010-05" db="EMBL/GenBank/DDBJ databases">
        <title>The Genome Sequence of Thecamonas trahens ATCC 50062.</title>
        <authorList>
            <consortium name="The Broad Institute Genome Sequencing Platform"/>
            <person name="Russ C."/>
            <person name="Cuomo C."/>
            <person name="Shea T."/>
            <person name="Young S.K."/>
            <person name="Zeng Q."/>
            <person name="Koehrsen M."/>
            <person name="Haas B."/>
            <person name="Borodovsky M."/>
            <person name="Guigo R."/>
            <person name="Alvarado L."/>
            <person name="Berlin A."/>
            <person name="Bochicchio J."/>
            <person name="Borenstein D."/>
            <person name="Chapman S."/>
            <person name="Chen Z."/>
            <person name="Freedman E."/>
            <person name="Gellesch M."/>
            <person name="Goldberg J."/>
            <person name="Griggs A."/>
            <person name="Gujja S."/>
            <person name="Heilman E."/>
            <person name="Heiman D."/>
            <person name="Hepburn T."/>
            <person name="Howarth C."/>
            <person name="Jen D."/>
            <person name="Larson L."/>
            <person name="Mehta T."/>
            <person name="Park D."/>
            <person name="Pearson M."/>
            <person name="Roberts A."/>
            <person name="Saif S."/>
            <person name="Shenoy N."/>
            <person name="Sisk P."/>
            <person name="Stolte C."/>
            <person name="Sykes S."/>
            <person name="Thomson T."/>
            <person name="Walk T."/>
            <person name="White J."/>
            <person name="Yandava C."/>
            <person name="Burger G."/>
            <person name="Gray M.W."/>
            <person name="Holland P.W.H."/>
            <person name="King N."/>
            <person name="Lang F.B.F."/>
            <person name="Roger A.J."/>
            <person name="Ruiz-Trillo I."/>
            <person name="Lander E."/>
            <person name="Nusbaum C."/>
        </authorList>
    </citation>
    <scope>NUCLEOTIDE SEQUENCE [LARGE SCALE GENOMIC DNA]</scope>
    <source>
        <strain evidence="3 4">ATCC 50062</strain>
    </source>
</reference>
<dbReference type="InterPro" id="IPR002575">
    <property type="entry name" value="Aminoglycoside_PTrfase"/>
</dbReference>
<dbReference type="Proteomes" id="UP000054408">
    <property type="component" value="Unassembled WGS sequence"/>
</dbReference>
<keyword evidence="4" id="KW-1185">Reference proteome</keyword>
<dbReference type="InterPro" id="IPR011009">
    <property type="entry name" value="Kinase-like_dom_sf"/>
</dbReference>
<dbReference type="AlphaFoldDB" id="A0A0L0DEW0"/>
<dbReference type="GeneID" id="25565760"/>
<gene>
    <name evidence="3" type="ORF">AMSG_06651</name>
</gene>